<accession>A0A7X6MXF8</accession>
<evidence type="ECO:0000313" key="2">
    <source>
        <dbReference type="EMBL" id="NKZ21055.1"/>
    </source>
</evidence>
<keyword evidence="3" id="KW-1185">Reference proteome</keyword>
<feature type="non-terminal residue" evidence="1">
    <location>
        <position position="52"/>
    </location>
</feature>
<organism evidence="1 3">
    <name type="scientific">Streptococcus ovuberis</name>
    <dbReference type="NCBI Taxonomy" id="1936207"/>
    <lineage>
        <taxon>Bacteria</taxon>
        <taxon>Bacillati</taxon>
        <taxon>Bacillota</taxon>
        <taxon>Bacilli</taxon>
        <taxon>Lactobacillales</taxon>
        <taxon>Streptococcaceae</taxon>
        <taxon>Streptococcus</taxon>
    </lineage>
</organism>
<protein>
    <submittedName>
        <fullName evidence="1">IS3 family transposase</fullName>
    </submittedName>
</protein>
<name>A0A7X6MXF8_9STRE</name>
<reference evidence="1 3" key="1">
    <citation type="submission" date="2020-04" db="EMBL/GenBank/DDBJ databases">
        <title>MicrobeNet Type strains.</title>
        <authorList>
            <person name="Nicholson A.C."/>
        </authorList>
    </citation>
    <scope>NUCLEOTIDE SEQUENCE [LARGE SCALE GENOMIC DNA]</scope>
    <source>
        <strain evidence="1 3">CCUG 69612</strain>
    </source>
</reference>
<proteinExistence type="predicted"/>
<evidence type="ECO:0000313" key="1">
    <source>
        <dbReference type="EMBL" id="NKZ20145.1"/>
    </source>
</evidence>
<dbReference type="Proteomes" id="UP000522720">
    <property type="component" value="Unassembled WGS sequence"/>
</dbReference>
<dbReference type="AlphaFoldDB" id="A0A7X6MXF8"/>
<dbReference type="EMBL" id="JAAXPR010000005">
    <property type="protein sequence ID" value="NKZ20145.1"/>
    <property type="molecule type" value="Genomic_DNA"/>
</dbReference>
<dbReference type="EMBL" id="JAAXPR010000020">
    <property type="protein sequence ID" value="NKZ21055.1"/>
    <property type="molecule type" value="Genomic_DNA"/>
</dbReference>
<sequence length="52" mass="6285">MKLSYEDKLTIYHLKKQGMTWTKIGKLYDVNISNIKYMVRLMDRYGVEIVKK</sequence>
<evidence type="ECO:0000313" key="3">
    <source>
        <dbReference type="Proteomes" id="UP000522720"/>
    </source>
</evidence>
<gene>
    <name evidence="1" type="ORF">HF992_04695</name>
    <name evidence="2" type="ORF">HF992_09475</name>
</gene>
<comment type="caution">
    <text evidence="1">The sequence shown here is derived from an EMBL/GenBank/DDBJ whole genome shotgun (WGS) entry which is preliminary data.</text>
</comment>